<proteinExistence type="inferred from homology"/>
<dbReference type="InterPro" id="IPR006195">
    <property type="entry name" value="aa-tRNA-synth_II"/>
</dbReference>
<evidence type="ECO:0000256" key="9">
    <source>
        <dbReference type="RuleBase" id="RU000336"/>
    </source>
</evidence>
<comment type="similarity">
    <text evidence="8">Belongs to the class-II aminoacyl-tRNA synthetase family.</text>
</comment>
<dbReference type="InterPro" id="IPR004364">
    <property type="entry name" value="Aa-tRNA-synt_II"/>
</dbReference>
<dbReference type="PANTHER" id="PTHR42918">
    <property type="entry name" value="LYSYL-TRNA SYNTHETASE"/>
    <property type="match status" value="1"/>
</dbReference>
<evidence type="ECO:0000256" key="3">
    <source>
        <dbReference type="ARBA" id="ARBA00022741"/>
    </source>
</evidence>
<gene>
    <name evidence="8 11" type="primary">lysS</name>
    <name evidence="11" type="ORF">GCM10009765_62340</name>
</gene>
<evidence type="ECO:0000313" key="11">
    <source>
        <dbReference type="EMBL" id="GAA1704712.1"/>
    </source>
</evidence>
<accession>A0ABN2IGQ8</accession>
<keyword evidence="2 8" id="KW-0479">Metal-binding</keyword>
<dbReference type="NCBIfam" id="NF001756">
    <property type="entry name" value="PRK00484.1"/>
    <property type="match status" value="1"/>
</dbReference>
<dbReference type="InterPro" id="IPR004365">
    <property type="entry name" value="NA-bd_OB_tRNA"/>
</dbReference>
<comment type="caution">
    <text evidence="11">The sequence shown here is derived from an EMBL/GenBank/DDBJ whole genome shotgun (WGS) entry which is preliminary data.</text>
</comment>
<feature type="binding site" evidence="8">
    <location>
        <position position="424"/>
    </location>
    <ligand>
        <name>Mg(2+)</name>
        <dbReference type="ChEBI" id="CHEBI:18420"/>
        <label>2</label>
    </ligand>
</feature>
<dbReference type="InterPro" id="IPR045864">
    <property type="entry name" value="aa-tRNA-synth_II/BPL/LPL"/>
</dbReference>
<dbReference type="InterPro" id="IPR044136">
    <property type="entry name" value="Lys-tRNA-ligase_II_N"/>
</dbReference>
<keyword evidence="1 8" id="KW-0436">Ligase</keyword>
<reference evidence="11 12" key="1">
    <citation type="journal article" date="2019" name="Int. J. Syst. Evol. Microbiol.">
        <title>The Global Catalogue of Microorganisms (GCM) 10K type strain sequencing project: providing services to taxonomists for standard genome sequencing and annotation.</title>
        <authorList>
            <consortium name="The Broad Institute Genomics Platform"/>
            <consortium name="The Broad Institute Genome Sequencing Center for Infectious Disease"/>
            <person name="Wu L."/>
            <person name="Ma J."/>
        </authorList>
    </citation>
    <scope>NUCLEOTIDE SEQUENCE [LARGE SCALE GENOMIC DNA]</scope>
    <source>
        <strain evidence="11 12">JCM 14718</strain>
    </source>
</reference>
<sequence>MATLEYVTEQPISEADDLPEQLRVRRDKRERMLAEGVEPYPVGFPLTTTLGELRRKYADLATDTATGDTVGVAGRVIFFRNGGKLCFATLRAGDGTELQVMISLAKVGEQALADWKSLVDIGDHVGVQGEVITSRRGELSVLADSWAITAKALRPLPVAHKPMSEDSRVRQRYVDLIVRPDARSMAHIRSTAVHGLRDSLHRRGFIEVETPLLQAVHGGATARPFTTHYNAFDVDVYIRIALELFLKRCTVGGIDKVFELGRVLRNEGADSTHSPEFTMLEVYEAYGDYNTVGTLTRELYQETAQAVFGSTTVTRLDGTELDLGGVWPSLSLYELVSTAVQDEVTPETSVDTLRAYAEKFDVQIPPHATHGKLVEELLEALCDDQLQDPVFVRDYPLDTSPLTRSHRSKPGVTEKWDLYIGGMEVGTGYSELVDPVIQRQRLLEQSLAAAGGDPEAMQLDEDFIRALEYGMPPTGGMGMGVDRMLQVFTGRGIRETILFPFVRPE</sequence>
<evidence type="ECO:0000256" key="8">
    <source>
        <dbReference type="HAMAP-Rule" id="MF_00252"/>
    </source>
</evidence>
<dbReference type="EC" id="6.1.1.6" evidence="8"/>
<keyword evidence="4 8" id="KW-0067">ATP-binding</keyword>
<keyword evidence="8" id="KW-0648">Protein biosynthesis</keyword>
<dbReference type="Pfam" id="PF01336">
    <property type="entry name" value="tRNA_anti-codon"/>
    <property type="match status" value="1"/>
</dbReference>
<feature type="domain" description="Aminoacyl-transfer RNA synthetases class-II family profile" evidence="10">
    <location>
        <begin position="196"/>
        <end position="504"/>
    </location>
</feature>
<keyword evidence="5 8" id="KW-0460">Magnesium</keyword>
<dbReference type="PROSITE" id="PS50862">
    <property type="entry name" value="AA_TRNA_LIGASE_II"/>
    <property type="match status" value="1"/>
</dbReference>
<keyword evidence="6 8" id="KW-0030">Aminoacyl-tRNA synthetase</keyword>
<evidence type="ECO:0000313" key="12">
    <source>
        <dbReference type="Proteomes" id="UP001500618"/>
    </source>
</evidence>
<dbReference type="InterPro" id="IPR012340">
    <property type="entry name" value="NA-bd_OB-fold"/>
</dbReference>
<dbReference type="Gene3D" id="2.40.50.140">
    <property type="entry name" value="Nucleic acid-binding proteins"/>
    <property type="match status" value="1"/>
</dbReference>
<dbReference type="PRINTS" id="PR00982">
    <property type="entry name" value="TRNASYNTHLYS"/>
</dbReference>
<dbReference type="HAMAP" id="MF_00252">
    <property type="entry name" value="Lys_tRNA_synth_class2"/>
    <property type="match status" value="1"/>
</dbReference>
<comment type="cofactor">
    <cofactor evidence="8 9">
        <name>Mg(2+)</name>
        <dbReference type="ChEBI" id="CHEBI:18420"/>
    </cofactor>
    <text evidence="8 9">Binds 3 Mg(2+) ions per subunit.</text>
</comment>
<comment type="catalytic activity">
    <reaction evidence="7 8 9">
        <text>tRNA(Lys) + L-lysine + ATP = L-lysyl-tRNA(Lys) + AMP + diphosphate</text>
        <dbReference type="Rhea" id="RHEA:20792"/>
        <dbReference type="Rhea" id="RHEA-COMP:9696"/>
        <dbReference type="Rhea" id="RHEA-COMP:9697"/>
        <dbReference type="ChEBI" id="CHEBI:30616"/>
        <dbReference type="ChEBI" id="CHEBI:32551"/>
        <dbReference type="ChEBI" id="CHEBI:33019"/>
        <dbReference type="ChEBI" id="CHEBI:78442"/>
        <dbReference type="ChEBI" id="CHEBI:78529"/>
        <dbReference type="ChEBI" id="CHEBI:456215"/>
        <dbReference type="EC" id="6.1.1.6"/>
    </reaction>
</comment>
<dbReference type="Pfam" id="PF00152">
    <property type="entry name" value="tRNA-synt_2"/>
    <property type="match status" value="1"/>
</dbReference>
<dbReference type="InterPro" id="IPR018149">
    <property type="entry name" value="Lys-tRNA-synth_II_C"/>
</dbReference>
<protein>
    <recommendedName>
        <fullName evidence="8">Lysine--tRNA ligase</fullName>
        <ecNumber evidence="8">6.1.1.6</ecNumber>
    </recommendedName>
    <alternativeName>
        <fullName evidence="8">Lysyl-tRNA synthetase</fullName>
        <shortName evidence="8">LysRS</shortName>
    </alternativeName>
</protein>
<evidence type="ECO:0000256" key="4">
    <source>
        <dbReference type="ARBA" id="ARBA00022840"/>
    </source>
</evidence>
<keyword evidence="12" id="KW-1185">Reference proteome</keyword>
<organism evidence="11 12">
    <name type="scientific">Fodinicola feengrottensis</name>
    <dbReference type="NCBI Taxonomy" id="435914"/>
    <lineage>
        <taxon>Bacteria</taxon>
        <taxon>Bacillati</taxon>
        <taxon>Actinomycetota</taxon>
        <taxon>Actinomycetes</taxon>
        <taxon>Mycobacteriales</taxon>
        <taxon>Fodinicola</taxon>
    </lineage>
</organism>
<dbReference type="NCBIfam" id="TIGR00499">
    <property type="entry name" value="lysS_bact"/>
    <property type="match status" value="1"/>
</dbReference>
<dbReference type="EMBL" id="BAAANY010000030">
    <property type="protein sequence ID" value="GAA1704712.1"/>
    <property type="molecule type" value="Genomic_DNA"/>
</dbReference>
<keyword evidence="3 8" id="KW-0547">Nucleotide-binding</keyword>
<evidence type="ECO:0000259" key="10">
    <source>
        <dbReference type="PROSITE" id="PS50862"/>
    </source>
</evidence>
<evidence type="ECO:0000256" key="5">
    <source>
        <dbReference type="ARBA" id="ARBA00022842"/>
    </source>
</evidence>
<dbReference type="CDD" id="cd04322">
    <property type="entry name" value="LysRS_N"/>
    <property type="match status" value="1"/>
</dbReference>
<dbReference type="Gene3D" id="3.30.930.10">
    <property type="entry name" value="Bira Bifunctional Protein, Domain 2"/>
    <property type="match status" value="1"/>
</dbReference>
<keyword evidence="8" id="KW-0963">Cytoplasm</keyword>
<dbReference type="Proteomes" id="UP001500618">
    <property type="component" value="Unassembled WGS sequence"/>
</dbReference>
<comment type="subcellular location">
    <subcellularLocation>
        <location evidence="8">Cytoplasm</location>
    </subcellularLocation>
</comment>
<comment type="subunit">
    <text evidence="8">Homodimer.</text>
</comment>
<evidence type="ECO:0000256" key="2">
    <source>
        <dbReference type="ARBA" id="ARBA00022723"/>
    </source>
</evidence>
<dbReference type="PANTHER" id="PTHR42918:SF15">
    <property type="entry name" value="LYSINE--TRNA LIGASE, CHLOROPLASTIC_MITOCHONDRIAL"/>
    <property type="match status" value="1"/>
</dbReference>
<dbReference type="SUPFAM" id="SSF50249">
    <property type="entry name" value="Nucleic acid-binding proteins"/>
    <property type="match status" value="1"/>
</dbReference>
<feature type="binding site" evidence="8">
    <location>
        <position position="417"/>
    </location>
    <ligand>
        <name>Mg(2+)</name>
        <dbReference type="ChEBI" id="CHEBI:18420"/>
        <label>1</label>
    </ligand>
</feature>
<dbReference type="GO" id="GO:0016874">
    <property type="term" value="F:ligase activity"/>
    <property type="evidence" value="ECO:0007669"/>
    <property type="project" value="UniProtKB-KW"/>
</dbReference>
<feature type="binding site" evidence="8">
    <location>
        <position position="424"/>
    </location>
    <ligand>
        <name>Mg(2+)</name>
        <dbReference type="ChEBI" id="CHEBI:18420"/>
        <label>1</label>
    </ligand>
</feature>
<dbReference type="SUPFAM" id="SSF55681">
    <property type="entry name" value="Class II aaRS and biotin synthetases"/>
    <property type="match status" value="1"/>
</dbReference>
<evidence type="ECO:0000256" key="6">
    <source>
        <dbReference type="ARBA" id="ARBA00023146"/>
    </source>
</evidence>
<evidence type="ECO:0000256" key="1">
    <source>
        <dbReference type="ARBA" id="ARBA00022598"/>
    </source>
</evidence>
<evidence type="ECO:0000256" key="7">
    <source>
        <dbReference type="ARBA" id="ARBA00048573"/>
    </source>
</evidence>
<dbReference type="InterPro" id="IPR002313">
    <property type="entry name" value="Lys-tRNA-ligase_II"/>
</dbReference>
<name>A0ABN2IGQ8_9ACTN</name>